<dbReference type="Proteomes" id="UP000249633">
    <property type="component" value="Unassembled WGS sequence"/>
</dbReference>
<comment type="similarity">
    <text evidence="1">Belongs to the UPF0751 family.</text>
</comment>
<accession>A0A2W5FXV7</accession>
<dbReference type="AlphaFoldDB" id="A0A2W5FXV7"/>
<feature type="region of interest" description="Disordered" evidence="3">
    <location>
        <begin position="234"/>
        <end position="277"/>
    </location>
</feature>
<evidence type="ECO:0000313" key="4">
    <source>
        <dbReference type="EMBL" id="PZP34469.1"/>
    </source>
</evidence>
<feature type="compositionally biased region" description="Basic and acidic residues" evidence="3">
    <location>
        <begin position="267"/>
        <end position="277"/>
    </location>
</feature>
<gene>
    <name evidence="4" type="ORF">DI603_05805</name>
</gene>
<protein>
    <submittedName>
        <fullName evidence="4">DUF2325 domain-containing protein</fullName>
    </submittedName>
</protein>
<organism evidence="4 5">
    <name type="scientific">Roseateles depolymerans</name>
    <dbReference type="NCBI Taxonomy" id="76731"/>
    <lineage>
        <taxon>Bacteria</taxon>
        <taxon>Pseudomonadati</taxon>
        <taxon>Pseudomonadota</taxon>
        <taxon>Betaproteobacteria</taxon>
        <taxon>Burkholderiales</taxon>
        <taxon>Sphaerotilaceae</taxon>
        <taxon>Roseateles</taxon>
    </lineage>
</organism>
<evidence type="ECO:0000313" key="5">
    <source>
        <dbReference type="Proteomes" id="UP000249633"/>
    </source>
</evidence>
<dbReference type="InterPro" id="IPR016772">
    <property type="entry name" value="UCP020408"/>
</dbReference>
<dbReference type="Pfam" id="PF10087">
    <property type="entry name" value="DUF2325"/>
    <property type="match status" value="1"/>
</dbReference>
<sequence length="441" mass="48769">MSYPPFKRSSASLAAESAGLPEGMAELLPDAACCDHEVRLPELEEEPPADAPQPNQRPRLHHLPQHLHCSVIGTCLSTTELRRLMARYMEVKDVSDLDIHHVAVEEAAYGGPVSKALHRALERRHAGAVRSFALARDEVAVDEAWQQAWLQGEIPGAYWALLTHKLTSPALRQLAFGEVHMLSHLMGSANRREIQRFVAMERGFDDLQARLDREVQKRQQLVAERQALTEQLHQQAVAHEQELAHARAARPESGPSEQELQRVALQTERRERAERDSQQAQALVEELRRQLELLQLQTASLTEELSAAEDELQALSADAQAPGEAELQLAGQTVLYVGGRPGSMPAIRDFVLRHGGNFLHHDGGLEARKGLLGAQLPGADLVVFPVDCVDHDSVQNLKRLCERHQRPFLALRSASLASLAAALRARGSAPDAALRFCLRHG</sequence>
<reference evidence="4 5" key="1">
    <citation type="submission" date="2017-08" db="EMBL/GenBank/DDBJ databases">
        <title>Infants hospitalized years apart are colonized by the same room-sourced microbial strains.</title>
        <authorList>
            <person name="Brooks B."/>
            <person name="Olm M.R."/>
            <person name="Firek B.A."/>
            <person name="Baker R."/>
            <person name="Thomas B.C."/>
            <person name="Morowitz M.J."/>
            <person name="Banfield J.F."/>
        </authorList>
    </citation>
    <scope>NUCLEOTIDE SEQUENCE [LARGE SCALE GENOMIC DNA]</scope>
    <source>
        <strain evidence="4">S2_012_000_R2_81</strain>
    </source>
</reference>
<name>A0A2W5FXV7_9BURK</name>
<dbReference type="EMBL" id="QFOD01000004">
    <property type="protein sequence ID" value="PZP34469.1"/>
    <property type="molecule type" value="Genomic_DNA"/>
</dbReference>
<comment type="caution">
    <text evidence="4">The sequence shown here is derived from an EMBL/GenBank/DDBJ whole genome shotgun (WGS) entry which is preliminary data.</text>
</comment>
<evidence type="ECO:0000256" key="3">
    <source>
        <dbReference type="SAM" id="MobiDB-lite"/>
    </source>
</evidence>
<feature type="coiled-coil region" evidence="2">
    <location>
        <begin position="204"/>
        <end position="231"/>
    </location>
</feature>
<evidence type="ECO:0000256" key="2">
    <source>
        <dbReference type="SAM" id="Coils"/>
    </source>
</evidence>
<keyword evidence="2" id="KW-0175">Coiled coil</keyword>
<evidence type="ECO:0000256" key="1">
    <source>
        <dbReference type="ARBA" id="ARBA00007189"/>
    </source>
</evidence>
<proteinExistence type="inferred from homology"/>